<dbReference type="Pfam" id="PF00622">
    <property type="entry name" value="SPRY"/>
    <property type="match status" value="1"/>
</dbReference>
<dbReference type="CDD" id="cd13733">
    <property type="entry name" value="SPRY_PRY_C-I_1"/>
    <property type="match status" value="1"/>
</dbReference>
<dbReference type="PROSITE" id="PS51720">
    <property type="entry name" value="G_AIG1"/>
    <property type="match status" value="1"/>
</dbReference>
<evidence type="ECO:0000259" key="4">
    <source>
        <dbReference type="PROSITE" id="PS51720"/>
    </source>
</evidence>
<reference evidence="5 6" key="1">
    <citation type="submission" date="2021-06" db="EMBL/GenBank/DDBJ databases">
        <authorList>
            <person name="Palmer J.M."/>
        </authorList>
    </citation>
    <scope>NUCLEOTIDE SEQUENCE [LARGE SCALE GENOMIC DNA]</scope>
    <source>
        <strain evidence="5 6">XC_2019</strain>
        <tissue evidence="5">Muscle</tissue>
    </source>
</reference>
<comment type="similarity">
    <text evidence="1">Belongs to the TRAFAC class TrmE-Era-EngA-EngB-Septin-like GTPase superfamily. AIG1/Toc34/Toc159-like paraseptin GTPase family. IAN subfamily.</text>
</comment>
<feature type="domain" description="AIG1-type G" evidence="4">
    <location>
        <begin position="1"/>
        <end position="191"/>
    </location>
</feature>
<dbReference type="InterPro" id="IPR050143">
    <property type="entry name" value="TRIM/RBCC"/>
</dbReference>
<dbReference type="InterPro" id="IPR003877">
    <property type="entry name" value="SPRY_dom"/>
</dbReference>
<proteinExistence type="inferred from homology"/>
<dbReference type="Proteomes" id="UP001434883">
    <property type="component" value="Unassembled WGS sequence"/>
</dbReference>
<dbReference type="InterPro" id="IPR043136">
    <property type="entry name" value="B30.2/SPRY_sf"/>
</dbReference>
<organism evidence="5 6">
    <name type="scientific">Xenoophorus captivus</name>
    <dbReference type="NCBI Taxonomy" id="1517983"/>
    <lineage>
        <taxon>Eukaryota</taxon>
        <taxon>Metazoa</taxon>
        <taxon>Chordata</taxon>
        <taxon>Craniata</taxon>
        <taxon>Vertebrata</taxon>
        <taxon>Euteleostomi</taxon>
        <taxon>Actinopterygii</taxon>
        <taxon>Neopterygii</taxon>
        <taxon>Teleostei</taxon>
        <taxon>Neoteleostei</taxon>
        <taxon>Acanthomorphata</taxon>
        <taxon>Ovalentaria</taxon>
        <taxon>Atherinomorphae</taxon>
        <taxon>Cyprinodontiformes</taxon>
        <taxon>Goodeidae</taxon>
        <taxon>Xenoophorus</taxon>
    </lineage>
</organism>
<dbReference type="PRINTS" id="PR01407">
    <property type="entry name" value="BUTYPHLNCDUF"/>
</dbReference>
<accession>A0ABV0RAS5</accession>
<dbReference type="SMART" id="SM00449">
    <property type="entry name" value="SPRY"/>
    <property type="match status" value="1"/>
</dbReference>
<dbReference type="InterPro" id="IPR013320">
    <property type="entry name" value="ConA-like_dom_sf"/>
</dbReference>
<protein>
    <submittedName>
        <fullName evidence="5">Uncharacterized protein</fullName>
    </submittedName>
</protein>
<dbReference type="InterPro" id="IPR001870">
    <property type="entry name" value="B30.2/SPRY"/>
</dbReference>
<evidence type="ECO:0000256" key="2">
    <source>
        <dbReference type="ARBA" id="ARBA00022741"/>
    </source>
</evidence>
<dbReference type="SUPFAM" id="SSF49899">
    <property type="entry name" value="Concanavalin A-like lectins/glucanases"/>
    <property type="match status" value="1"/>
</dbReference>
<evidence type="ECO:0000259" key="3">
    <source>
        <dbReference type="PROSITE" id="PS50188"/>
    </source>
</evidence>
<dbReference type="Gene3D" id="2.60.120.920">
    <property type="match status" value="1"/>
</dbReference>
<sequence length="476" mass="54239">MVVGSSGPSQFQLTNAILGKEVFSTDVTSISASVKNKGELSGRPVGVVNGPNMYDKDITHVKRRMELRRSKCLCIPGPHAFLIAFDIEKISPNDMKTPWLLKKRFGANCLKHCMVLFAYEGNLDGASLENRVKKTEWYLRELIEKYGGRFHVFKKDWRDRSQDKELLRKIELMVASLGGGHFSCRTFQMAEDSVRKEEKRLRKQRAVEIERTWNEMEQQYMSEELCFQKDVYIANVRAEIQAKAELDNGWLRTSLARGLALVCAMEKTHKAVVSAIEDKQKKEEQRVQMLIKDIMKEIEQLKNHMNQHDPQVDQTDKLKQVVLVSEVPDHPTRFDRVANVLAKEAFSSGRCYWQVEVGNKIEWNLGIARQSINRKGKFTVCPANGFWTLSLKVGGQYVANTSPVTVVALEQQPRNVAVFLDYNEGRVSFYCAESGVHIYTFTDRFTDRLRPIFSPGHLHGGKNAAPLIITSGFCSI</sequence>
<gene>
    <name evidence="5" type="ORF">XENOCAPTIV_000443</name>
</gene>
<dbReference type="InterPro" id="IPR006703">
    <property type="entry name" value="G_AIG1"/>
</dbReference>
<dbReference type="PROSITE" id="PS50188">
    <property type="entry name" value="B302_SPRY"/>
    <property type="match status" value="1"/>
</dbReference>
<dbReference type="InterPro" id="IPR027417">
    <property type="entry name" value="P-loop_NTPase"/>
</dbReference>
<keyword evidence="6" id="KW-1185">Reference proteome</keyword>
<keyword evidence="2" id="KW-0547">Nucleotide-binding</keyword>
<feature type="domain" description="B30.2/SPRY" evidence="3">
    <location>
        <begin position="281"/>
        <end position="473"/>
    </location>
</feature>
<comment type="caution">
    <text evidence="5">The sequence shown here is derived from an EMBL/GenBank/DDBJ whole genome shotgun (WGS) entry which is preliminary data.</text>
</comment>
<dbReference type="Gene3D" id="3.40.50.300">
    <property type="entry name" value="P-loop containing nucleotide triphosphate hydrolases"/>
    <property type="match status" value="1"/>
</dbReference>
<evidence type="ECO:0000313" key="6">
    <source>
        <dbReference type="Proteomes" id="UP001434883"/>
    </source>
</evidence>
<evidence type="ECO:0000313" key="5">
    <source>
        <dbReference type="EMBL" id="MEQ2205239.1"/>
    </source>
</evidence>
<dbReference type="EMBL" id="JAHRIN010042021">
    <property type="protein sequence ID" value="MEQ2205239.1"/>
    <property type="molecule type" value="Genomic_DNA"/>
</dbReference>
<name>A0ABV0RAS5_9TELE</name>
<dbReference type="PANTHER" id="PTHR24103">
    <property type="entry name" value="E3 UBIQUITIN-PROTEIN LIGASE TRIM"/>
    <property type="match status" value="1"/>
</dbReference>
<dbReference type="Pfam" id="PF04548">
    <property type="entry name" value="AIG1"/>
    <property type="match status" value="1"/>
</dbReference>
<dbReference type="InterPro" id="IPR003879">
    <property type="entry name" value="Butyrophylin_SPRY"/>
</dbReference>
<evidence type="ECO:0000256" key="1">
    <source>
        <dbReference type="ARBA" id="ARBA00008535"/>
    </source>
</evidence>